<dbReference type="Proteomes" id="UP000732380">
    <property type="component" value="Unassembled WGS sequence"/>
</dbReference>
<evidence type="ECO:0000313" key="3">
    <source>
        <dbReference type="Proteomes" id="UP000732380"/>
    </source>
</evidence>
<accession>A0A9P7TUE4</accession>
<evidence type="ECO:0008006" key="4">
    <source>
        <dbReference type="Google" id="ProtNLM"/>
    </source>
</evidence>
<comment type="caution">
    <text evidence="2">The sequence shown here is derived from an EMBL/GenBank/DDBJ whole genome shotgun (WGS) entry which is preliminary data.</text>
</comment>
<keyword evidence="1" id="KW-1133">Transmembrane helix</keyword>
<gene>
    <name evidence="2" type="ORF">E4U13_002628</name>
</gene>
<name>A0A9P7TUE4_9HYPO</name>
<feature type="transmembrane region" description="Helical" evidence="1">
    <location>
        <begin position="87"/>
        <end position="108"/>
    </location>
</feature>
<proteinExistence type="predicted"/>
<keyword evidence="3" id="KW-1185">Reference proteome</keyword>
<feature type="transmembrane region" description="Helical" evidence="1">
    <location>
        <begin position="120"/>
        <end position="143"/>
    </location>
</feature>
<evidence type="ECO:0000313" key="2">
    <source>
        <dbReference type="EMBL" id="KAG6115598.1"/>
    </source>
</evidence>
<dbReference type="AlphaFoldDB" id="A0A9P7TUE4"/>
<protein>
    <recommendedName>
        <fullName evidence="4">Pre-mRNA splicing factor</fullName>
    </recommendedName>
</protein>
<sequence length="208" mass="22735">MTRLHVYLLALAAFTASTLMIIASIFQPRWISYHVTSQAGGSFDVHIGLHERCFSTHDPPCAPYPPADLCEGNGGRYFCSMWKTAGFLASFSAILCLATLVCFLIIIMGGKYKREIGWPLVSGMLTVVAMTEFVVISAVAFLFDHDDQFAIPDWSLDVSWAISLASAVTTLAAAVGLTASAYLLEPEEGYDYLEDPLDDDDPFPEYVG</sequence>
<organism evidence="2 3">
    <name type="scientific">Claviceps humidiphila</name>
    <dbReference type="NCBI Taxonomy" id="1294629"/>
    <lineage>
        <taxon>Eukaryota</taxon>
        <taxon>Fungi</taxon>
        <taxon>Dikarya</taxon>
        <taxon>Ascomycota</taxon>
        <taxon>Pezizomycotina</taxon>
        <taxon>Sordariomycetes</taxon>
        <taxon>Hypocreomycetidae</taxon>
        <taxon>Hypocreales</taxon>
        <taxon>Clavicipitaceae</taxon>
        <taxon>Claviceps</taxon>
    </lineage>
</organism>
<reference evidence="2 3" key="1">
    <citation type="journal article" date="2020" name="bioRxiv">
        <title>Whole genome comparisons of ergot fungi reveals the divergence and evolution of species within the genus Claviceps are the result of varying mechanisms driving genome evolution and host range expansion.</title>
        <authorList>
            <person name="Wyka S.A."/>
            <person name="Mondo S.J."/>
            <person name="Liu M."/>
            <person name="Dettman J."/>
            <person name="Nalam V."/>
            <person name="Broders K.D."/>
        </authorList>
    </citation>
    <scope>NUCLEOTIDE SEQUENCE [LARGE SCALE GENOMIC DNA]</scope>
    <source>
        <strain evidence="2 3">LM576</strain>
    </source>
</reference>
<dbReference type="Gene3D" id="1.20.140.150">
    <property type="match status" value="1"/>
</dbReference>
<keyword evidence="1" id="KW-0812">Transmembrane</keyword>
<feature type="transmembrane region" description="Helical" evidence="1">
    <location>
        <begin position="158"/>
        <end position="184"/>
    </location>
</feature>
<keyword evidence="1" id="KW-0472">Membrane</keyword>
<feature type="transmembrane region" description="Helical" evidence="1">
    <location>
        <begin position="7"/>
        <end position="26"/>
    </location>
</feature>
<dbReference type="EMBL" id="SRQM01000216">
    <property type="protein sequence ID" value="KAG6115598.1"/>
    <property type="molecule type" value="Genomic_DNA"/>
</dbReference>
<evidence type="ECO:0000256" key="1">
    <source>
        <dbReference type="SAM" id="Phobius"/>
    </source>
</evidence>